<keyword evidence="7 8" id="KW-0460">Magnesium</keyword>
<name>A0A553GUQ8_9PSED</name>
<dbReference type="EMBL" id="VJOY01000018">
    <property type="protein sequence ID" value="TRX73242.1"/>
    <property type="molecule type" value="Genomic_DNA"/>
</dbReference>
<dbReference type="Pfam" id="PF00459">
    <property type="entry name" value="Inositol_P"/>
    <property type="match status" value="1"/>
</dbReference>
<dbReference type="OrthoDB" id="9785695at2"/>
<protein>
    <recommendedName>
        <fullName evidence="9">Inositol-1-monophosphatase</fullName>
        <ecNumber evidence="9">3.1.3.25</ecNumber>
    </recommendedName>
</protein>
<dbReference type="PRINTS" id="PR00377">
    <property type="entry name" value="IMPHPHTASES"/>
</dbReference>
<dbReference type="GO" id="GO:0031564">
    <property type="term" value="P:transcription antitermination"/>
    <property type="evidence" value="ECO:0007669"/>
    <property type="project" value="UniProtKB-KW"/>
</dbReference>
<gene>
    <name evidence="10" type="ORF">FM069_18895</name>
</gene>
<comment type="catalytic activity">
    <reaction evidence="1 9">
        <text>a myo-inositol phosphate + H2O = myo-inositol + phosphate</text>
        <dbReference type="Rhea" id="RHEA:24056"/>
        <dbReference type="ChEBI" id="CHEBI:15377"/>
        <dbReference type="ChEBI" id="CHEBI:17268"/>
        <dbReference type="ChEBI" id="CHEBI:43474"/>
        <dbReference type="ChEBI" id="CHEBI:84139"/>
        <dbReference type="EC" id="3.1.3.25"/>
    </reaction>
</comment>
<dbReference type="Proteomes" id="UP000315235">
    <property type="component" value="Unassembled WGS sequence"/>
</dbReference>
<comment type="caution">
    <text evidence="10">The sequence shown here is derived from an EMBL/GenBank/DDBJ whole genome shotgun (WGS) entry which is preliminary data.</text>
</comment>
<dbReference type="SUPFAM" id="SSF56655">
    <property type="entry name" value="Carbohydrate phosphatase"/>
    <property type="match status" value="1"/>
</dbReference>
<feature type="binding site" evidence="8">
    <location>
        <position position="97"/>
    </location>
    <ligand>
        <name>Mg(2+)</name>
        <dbReference type="ChEBI" id="CHEBI:18420"/>
        <label>1</label>
        <note>catalytic</note>
    </ligand>
</feature>
<dbReference type="RefSeq" id="WP_143489927.1">
    <property type="nucleotide sequence ID" value="NZ_VJOY01000018.1"/>
</dbReference>
<dbReference type="FunFam" id="3.30.540.10:FF:000003">
    <property type="entry name" value="Inositol-1-monophosphatase"/>
    <property type="match status" value="1"/>
</dbReference>
<feature type="binding site" evidence="8">
    <location>
        <position position="220"/>
    </location>
    <ligand>
        <name>Mg(2+)</name>
        <dbReference type="ChEBI" id="CHEBI:18420"/>
        <label>2</label>
    </ligand>
</feature>
<dbReference type="GO" id="GO:0008934">
    <property type="term" value="F:inositol monophosphate 1-phosphatase activity"/>
    <property type="evidence" value="ECO:0007669"/>
    <property type="project" value="InterPro"/>
</dbReference>
<sequence>MPAYPDDLDLDARYAAARDIALAAAALGMDYYRRRDSLTVVHKGGDMQDLVSVADRAVEDYIRQELGRRFPEDGLLGEEGGPQDLGARCLWVIDPIDGTTCFLNGLHNWCVSIGLMVDGRPWLGAIADPNHGELFHGCRGRGAFCNDTPLRVSAATHVSQGVTAVGTNHRLDSGPFLTFLQGLLAESGMFLRTGSGALMTAYVAAGRLIGYHETHFKSWDCTAALVLVEEAGGLANDFFRDDGLLRGNPFLVAAPGVYRQLEALIGPTLHQPIPE</sequence>
<proteinExistence type="inferred from homology"/>
<keyword evidence="6" id="KW-0804">Transcription</keyword>
<comment type="similarity">
    <text evidence="3 9">Belongs to the inositol monophosphatase superfamily.</text>
</comment>
<dbReference type="PANTHER" id="PTHR20854:SF4">
    <property type="entry name" value="INOSITOL-1-MONOPHOSPHATASE-RELATED"/>
    <property type="match status" value="1"/>
</dbReference>
<dbReference type="Gene3D" id="3.30.540.10">
    <property type="entry name" value="Fructose-1,6-Bisphosphatase, subunit A, domain 1"/>
    <property type="match status" value="1"/>
</dbReference>
<dbReference type="InterPro" id="IPR033942">
    <property type="entry name" value="IMPase"/>
</dbReference>
<dbReference type="Gene3D" id="3.40.190.80">
    <property type="match status" value="1"/>
</dbReference>
<evidence type="ECO:0000256" key="5">
    <source>
        <dbReference type="ARBA" id="ARBA00022801"/>
    </source>
</evidence>
<keyword evidence="5 9" id="KW-0378">Hydrolase</keyword>
<dbReference type="InterPro" id="IPR000760">
    <property type="entry name" value="Inositol_monophosphatase-like"/>
</dbReference>
<comment type="cofactor">
    <cofactor evidence="2 8 9">
        <name>Mg(2+)</name>
        <dbReference type="ChEBI" id="CHEBI:18420"/>
    </cofactor>
</comment>
<feature type="binding site" evidence="8">
    <location>
        <position position="96"/>
    </location>
    <ligand>
        <name>Mg(2+)</name>
        <dbReference type="ChEBI" id="CHEBI:18420"/>
        <label>1</label>
        <note>catalytic</note>
    </ligand>
</feature>
<feature type="binding site" evidence="8">
    <location>
        <position position="78"/>
    </location>
    <ligand>
        <name>Mg(2+)</name>
        <dbReference type="ChEBI" id="CHEBI:18420"/>
        <label>1</label>
        <note>catalytic</note>
    </ligand>
</feature>
<organism evidence="10 11">
    <name type="scientific">Pseudomonas mangiferae</name>
    <dbReference type="NCBI Taxonomy" id="2593654"/>
    <lineage>
        <taxon>Bacteria</taxon>
        <taxon>Pseudomonadati</taxon>
        <taxon>Pseudomonadota</taxon>
        <taxon>Gammaproteobacteria</taxon>
        <taxon>Pseudomonadales</taxon>
        <taxon>Pseudomonadaceae</taxon>
        <taxon>Pseudomonas</taxon>
    </lineage>
</organism>
<evidence type="ECO:0000313" key="10">
    <source>
        <dbReference type="EMBL" id="TRX73242.1"/>
    </source>
</evidence>
<evidence type="ECO:0000256" key="4">
    <source>
        <dbReference type="ARBA" id="ARBA00022723"/>
    </source>
</evidence>
<evidence type="ECO:0000256" key="3">
    <source>
        <dbReference type="ARBA" id="ARBA00009759"/>
    </source>
</evidence>
<keyword evidence="11" id="KW-1185">Reference proteome</keyword>
<dbReference type="GO" id="GO:0007165">
    <property type="term" value="P:signal transduction"/>
    <property type="evidence" value="ECO:0007669"/>
    <property type="project" value="TreeGrafter"/>
</dbReference>
<keyword evidence="4 8" id="KW-0479">Metal-binding</keyword>
<keyword evidence="6" id="KW-0889">Transcription antitermination</keyword>
<dbReference type="InterPro" id="IPR020583">
    <property type="entry name" value="Inositol_monoP_metal-BS"/>
</dbReference>
<reference evidence="10 11" key="1">
    <citation type="submission" date="2019-07" db="EMBL/GenBank/DDBJ databases">
        <title>Pseudomonas mangiferae sp. nov., isolated from bark of mango tree in Thailand.</title>
        <authorList>
            <person name="Srisuk N."/>
            <person name="Anurat P."/>
        </authorList>
    </citation>
    <scope>NUCLEOTIDE SEQUENCE [LARGE SCALE GENOMIC DNA]</scope>
    <source>
        <strain evidence="10 11">DMKU_BBB3-04</strain>
    </source>
</reference>
<feature type="binding site" evidence="8">
    <location>
        <position position="94"/>
    </location>
    <ligand>
        <name>Mg(2+)</name>
        <dbReference type="ChEBI" id="CHEBI:18420"/>
        <label>1</label>
        <note>catalytic</note>
    </ligand>
</feature>
<evidence type="ECO:0000256" key="2">
    <source>
        <dbReference type="ARBA" id="ARBA00001946"/>
    </source>
</evidence>
<dbReference type="GO" id="GO:0006020">
    <property type="term" value="P:inositol metabolic process"/>
    <property type="evidence" value="ECO:0007669"/>
    <property type="project" value="TreeGrafter"/>
</dbReference>
<dbReference type="EC" id="3.1.3.25" evidence="9"/>
<dbReference type="AlphaFoldDB" id="A0A553GUQ8"/>
<evidence type="ECO:0000256" key="7">
    <source>
        <dbReference type="ARBA" id="ARBA00022842"/>
    </source>
</evidence>
<evidence type="ECO:0000313" key="11">
    <source>
        <dbReference type="Proteomes" id="UP000315235"/>
    </source>
</evidence>
<dbReference type="CDD" id="cd01639">
    <property type="entry name" value="IMPase"/>
    <property type="match status" value="1"/>
</dbReference>
<evidence type="ECO:0000256" key="8">
    <source>
        <dbReference type="PIRSR" id="PIRSR600760-2"/>
    </source>
</evidence>
<evidence type="ECO:0000256" key="6">
    <source>
        <dbReference type="ARBA" id="ARBA00022814"/>
    </source>
</evidence>
<evidence type="ECO:0000256" key="9">
    <source>
        <dbReference type="RuleBase" id="RU364068"/>
    </source>
</evidence>
<accession>A0A553GUQ8</accession>
<dbReference type="GO" id="GO:0046872">
    <property type="term" value="F:metal ion binding"/>
    <property type="evidence" value="ECO:0007669"/>
    <property type="project" value="UniProtKB-KW"/>
</dbReference>
<keyword evidence="6" id="KW-0805">Transcription regulation</keyword>
<dbReference type="PANTHER" id="PTHR20854">
    <property type="entry name" value="INOSITOL MONOPHOSPHATASE"/>
    <property type="match status" value="1"/>
</dbReference>
<dbReference type="PROSITE" id="PS00629">
    <property type="entry name" value="IMP_1"/>
    <property type="match status" value="1"/>
</dbReference>
<evidence type="ECO:0000256" key="1">
    <source>
        <dbReference type="ARBA" id="ARBA00001033"/>
    </source>
</evidence>